<feature type="compositionally biased region" description="Low complexity" evidence="4">
    <location>
        <begin position="156"/>
        <end position="183"/>
    </location>
</feature>
<evidence type="ECO:0000313" key="6">
    <source>
        <dbReference type="Proteomes" id="UP001500064"/>
    </source>
</evidence>
<keyword evidence="3" id="KW-0175">Coiled coil</keyword>
<organism evidence="5 6">
    <name type="scientific">Nonomuraea maheshkhaliensis</name>
    <dbReference type="NCBI Taxonomy" id="419590"/>
    <lineage>
        <taxon>Bacteria</taxon>
        <taxon>Bacillati</taxon>
        <taxon>Actinomycetota</taxon>
        <taxon>Actinomycetes</taxon>
        <taxon>Streptosporangiales</taxon>
        <taxon>Streptosporangiaceae</taxon>
        <taxon>Nonomuraea</taxon>
    </lineage>
</organism>
<sequence length="193" mass="20937">MCSNLAKRPQLTGRAAILAVVVCAIAMSLAYPVREYISLRRSISELRAEKARVEAEKQALLARDRQSDDPNWIKKTAKERLHYCGPGEKCYVVMEPDQSRQQAAVKQPAVVPPWYETLWESVEAADKGTGRRAVTAAEPSQGPSQGPGRGSDETPAKQPSKQPAKQPTKQPTEQPTGQPTGPAIGQPTKQPAG</sequence>
<name>A0ABN2FIJ2_9ACTN</name>
<dbReference type="EMBL" id="BAAAMU010000040">
    <property type="protein sequence ID" value="GAA1648617.1"/>
    <property type="molecule type" value="Genomic_DNA"/>
</dbReference>
<feature type="region of interest" description="Disordered" evidence="4">
    <location>
        <begin position="126"/>
        <end position="193"/>
    </location>
</feature>
<gene>
    <name evidence="5" type="ORF">GCM10009733_052220</name>
</gene>
<dbReference type="Proteomes" id="UP001500064">
    <property type="component" value="Unassembled WGS sequence"/>
</dbReference>
<feature type="coiled-coil region" evidence="3">
    <location>
        <begin position="36"/>
        <end position="63"/>
    </location>
</feature>
<accession>A0ABN2FIJ2</accession>
<evidence type="ECO:0008006" key="7">
    <source>
        <dbReference type="Google" id="ProtNLM"/>
    </source>
</evidence>
<keyword evidence="2" id="KW-0677">Repeat</keyword>
<dbReference type="InterPro" id="IPR007060">
    <property type="entry name" value="FtsL/DivIC"/>
</dbReference>
<evidence type="ECO:0000256" key="4">
    <source>
        <dbReference type="SAM" id="MobiDB-lite"/>
    </source>
</evidence>
<evidence type="ECO:0000313" key="5">
    <source>
        <dbReference type="EMBL" id="GAA1648617.1"/>
    </source>
</evidence>
<protein>
    <recommendedName>
        <fullName evidence="7">Septum formation initiator family protein</fullName>
    </recommendedName>
</protein>
<evidence type="ECO:0000256" key="2">
    <source>
        <dbReference type="ARBA" id="ARBA00022737"/>
    </source>
</evidence>
<keyword evidence="1" id="KW-0732">Signal</keyword>
<dbReference type="InterPro" id="IPR006970">
    <property type="entry name" value="PT"/>
</dbReference>
<evidence type="ECO:0000256" key="1">
    <source>
        <dbReference type="ARBA" id="ARBA00022729"/>
    </source>
</evidence>
<comment type="caution">
    <text evidence="5">The sequence shown here is derived from an EMBL/GenBank/DDBJ whole genome shotgun (WGS) entry which is preliminary data.</text>
</comment>
<reference evidence="5 6" key="1">
    <citation type="journal article" date="2019" name="Int. J. Syst. Evol. Microbiol.">
        <title>The Global Catalogue of Microorganisms (GCM) 10K type strain sequencing project: providing services to taxonomists for standard genome sequencing and annotation.</title>
        <authorList>
            <consortium name="The Broad Institute Genomics Platform"/>
            <consortium name="The Broad Institute Genome Sequencing Center for Infectious Disease"/>
            <person name="Wu L."/>
            <person name="Ma J."/>
        </authorList>
    </citation>
    <scope>NUCLEOTIDE SEQUENCE [LARGE SCALE GENOMIC DNA]</scope>
    <source>
        <strain evidence="5 6">JCM 13929</strain>
    </source>
</reference>
<proteinExistence type="predicted"/>
<dbReference type="Pfam" id="PF04886">
    <property type="entry name" value="PT"/>
    <property type="match status" value="1"/>
</dbReference>
<dbReference type="Pfam" id="PF04977">
    <property type="entry name" value="DivIC"/>
    <property type="match status" value="1"/>
</dbReference>
<keyword evidence="6" id="KW-1185">Reference proteome</keyword>
<evidence type="ECO:0000256" key="3">
    <source>
        <dbReference type="SAM" id="Coils"/>
    </source>
</evidence>